<proteinExistence type="predicted"/>
<comment type="caution">
    <text evidence="9">The sequence shown here is derived from an EMBL/GenBank/DDBJ whole genome shotgun (WGS) entry which is preliminary data.</text>
</comment>
<evidence type="ECO:0000256" key="4">
    <source>
        <dbReference type="ARBA" id="ARBA00023163"/>
    </source>
</evidence>
<comment type="subcellular location">
    <subcellularLocation>
        <location evidence="1">Nucleus</location>
    </subcellularLocation>
</comment>
<feature type="region of interest" description="Disordered" evidence="6">
    <location>
        <begin position="581"/>
        <end position="606"/>
    </location>
</feature>
<accession>A0ABR2MMX9</accession>
<gene>
    <name evidence="9" type="primary">GT-2</name>
    <name evidence="9" type="ORF">KSP40_PGU001628</name>
</gene>
<evidence type="ECO:0000256" key="2">
    <source>
        <dbReference type="ARBA" id="ARBA00023015"/>
    </source>
</evidence>
<dbReference type="InterPro" id="IPR044822">
    <property type="entry name" value="Myb_DNA-bind_4"/>
</dbReference>
<dbReference type="Pfam" id="PF13837">
    <property type="entry name" value="Myb_DNA-bind_4"/>
    <property type="match status" value="2"/>
</dbReference>
<feature type="compositionally biased region" description="Basic and acidic residues" evidence="6">
    <location>
        <begin position="581"/>
        <end position="593"/>
    </location>
</feature>
<keyword evidence="10" id="KW-1185">Reference proteome</keyword>
<keyword evidence="7" id="KW-0812">Transmembrane</keyword>
<keyword evidence="2" id="KW-0805">Transcription regulation</keyword>
<reference evidence="9 10" key="1">
    <citation type="journal article" date="2022" name="Nat. Plants">
        <title>Genomes of leafy and leafless Platanthera orchids illuminate the evolution of mycoheterotrophy.</title>
        <authorList>
            <person name="Li M.H."/>
            <person name="Liu K.W."/>
            <person name="Li Z."/>
            <person name="Lu H.C."/>
            <person name="Ye Q.L."/>
            <person name="Zhang D."/>
            <person name="Wang J.Y."/>
            <person name="Li Y.F."/>
            <person name="Zhong Z.M."/>
            <person name="Liu X."/>
            <person name="Yu X."/>
            <person name="Liu D.K."/>
            <person name="Tu X.D."/>
            <person name="Liu B."/>
            <person name="Hao Y."/>
            <person name="Liao X.Y."/>
            <person name="Jiang Y.T."/>
            <person name="Sun W.H."/>
            <person name="Chen J."/>
            <person name="Chen Y.Q."/>
            <person name="Ai Y."/>
            <person name="Zhai J.W."/>
            <person name="Wu S.S."/>
            <person name="Zhou Z."/>
            <person name="Hsiao Y.Y."/>
            <person name="Wu W.L."/>
            <person name="Chen Y.Y."/>
            <person name="Lin Y.F."/>
            <person name="Hsu J.L."/>
            <person name="Li C.Y."/>
            <person name="Wang Z.W."/>
            <person name="Zhao X."/>
            <person name="Zhong W.Y."/>
            <person name="Ma X.K."/>
            <person name="Ma L."/>
            <person name="Huang J."/>
            <person name="Chen G.Z."/>
            <person name="Huang M.Z."/>
            <person name="Huang L."/>
            <person name="Peng D.H."/>
            <person name="Luo Y.B."/>
            <person name="Zou S.Q."/>
            <person name="Chen S.P."/>
            <person name="Lan S."/>
            <person name="Tsai W.C."/>
            <person name="Van de Peer Y."/>
            <person name="Liu Z.J."/>
        </authorList>
    </citation>
    <scope>NUCLEOTIDE SEQUENCE [LARGE SCALE GENOMIC DNA]</scope>
    <source>
        <strain evidence="9">Lor288</strain>
    </source>
</reference>
<dbReference type="PANTHER" id="PTHR21654">
    <property type="entry name" value="FI21293P1"/>
    <property type="match status" value="1"/>
</dbReference>
<evidence type="ECO:0000256" key="6">
    <source>
        <dbReference type="SAM" id="MobiDB-lite"/>
    </source>
</evidence>
<dbReference type="SMART" id="SM00717">
    <property type="entry name" value="SANT"/>
    <property type="match status" value="2"/>
</dbReference>
<evidence type="ECO:0000256" key="3">
    <source>
        <dbReference type="ARBA" id="ARBA00023125"/>
    </source>
</evidence>
<dbReference type="CDD" id="cd12203">
    <property type="entry name" value="GT1"/>
    <property type="match status" value="2"/>
</dbReference>
<dbReference type="EMBL" id="JBBWWR010000006">
    <property type="protein sequence ID" value="KAK8965351.1"/>
    <property type="molecule type" value="Genomic_DNA"/>
</dbReference>
<evidence type="ECO:0000313" key="9">
    <source>
        <dbReference type="EMBL" id="KAK8965351.1"/>
    </source>
</evidence>
<dbReference type="PROSITE" id="PS50090">
    <property type="entry name" value="MYB_LIKE"/>
    <property type="match status" value="2"/>
</dbReference>
<keyword evidence="5" id="KW-0539">Nucleus</keyword>
<dbReference type="Gene3D" id="1.10.10.60">
    <property type="entry name" value="Homeodomain-like"/>
    <property type="match status" value="2"/>
</dbReference>
<evidence type="ECO:0000259" key="8">
    <source>
        <dbReference type="PROSITE" id="PS50090"/>
    </source>
</evidence>
<dbReference type="PANTHER" id="PTHR21654:SF84">
    <property type="entry name" value="SI:DKEY-66I24.7"/>
    <property type="match status" value="1"/>
</dbReference>
<dbReference type="InterPro" id="IPR001005">
    <property type="entry name" value="SANT/Myb"/>
</dbReference>
<keyword evidence="3" id="KW-0238">DNA-binding</keyword>
<dbReference type="Proteomes" id="UP001412067">
    <property type="component" value="Unassembled WGS sequence"/>
</dbReference>
<sequence>MQQGGGSRFPAPLPPPEFRASFHAPAQESVAPISTFNEIGLPAVGEEQGLVLSVSPRNRWPRQETSALLTIRSDMDAAFRGANLKFPLWEEVSRRLTEMGYCRSAKKCKEKFENVYKYYNRTKDARAGRQDGKCYRFFSQLEALHCSSSSVSAIPGEIDAPAPIPRAIAPPPSSDAAITAPAATAAAPIDAFRLISSSNTSSYSATDSAEDGEESAKRKRNREGADGGEETPKCRQKLMTFFEALMQRVLERQEAMQQRLLDAIERREQRRTIREEAWRRQDVSRIAREQELAAQERAAAACRGDAIVAFLQKLTGRKITIPPPPHALQTTIHAAAAAAVAPNPEQTQSSPPTQKCTEIITIPTEPRQAAPPQEHRRFDGNMAIVLTETGPSRWPKSEVHALIKLRSGMEGRYQESVPKGPLWEEISAEMRRLGYNRSSKRCKEKWENINKYFKKVKESSKKRAEDDKTCPYFHQLDAFYRRKLLGNAAHTEDTQLCAPDADPKFGALPTAASPQPRRQQVDAGMPVEGVGDDDSGFSLGFFEEGHSSAVAAKHTDGIRMKLIEQTVVDNHSIYGVTRDPDANKEEGARKHADQNQAWEAASGQGRPKPIWNRRKEHFLAVKVIKPTACSRQRRKMEEISLHSCGVQVLFVHFIFLFLAFPFLFCQDFSHYDCYLV</sequence>
<name>A0ABR2MMX9_9ASPA</name>
<feature type="domain" description="Myb-like" evidence="8">
    <location>
        <begin position="57"/>
        <end position="116"/>
    </location>
</feature>
<keyword evidence="4" id="KW-0804">Transcription</keyword>
<feature type="region of interest" description="Disordered" evidence="6">
    <location>
        <begin position="200"/>
        <end position="233"/>
    </location>
</feature>
<feature type="domain" description="Myb-like" evidence="8">
    <location>
        <begin position="392"/>
        <end position="450"/>
    </location>
</feature>
<feature type="region of interest" description="Disordered" evidence="6">
    <location>
        <begin position="1"/>
        <end position="24"/>
    </location>
</feature>
<evidence type="ECO:0000256" key="5">
    <source>
        <dbReference type="ARBA" id="ARBA00023242"/>
    </source>
</evidence>
<keyword evidence="7" id="KW-0472">Membrane</keyword>
<feature type="transmembrane region" description="Helical" evidence="7">
    <location>
        <begin position="641"/>
        <end position="664"/>
    </location>
</feature>
<evidence type="ECO:0000313" key="10">
    <source>
        <dbReference type="Proteomes" id="UP001412067"/>
    </source>
</evidence>
<feature type="compositionally biased region" description="Basic and acidic residues" evidence="6">
    <location>
        <begin position="222"/>
        <end position="233"/>
    </location>
</feature>
<evidence type="ECO:0000256" key="1">
    <source>
        <dbReference type="ARBA" id="ARBA00004123"/>
    </source>
</evidence>
<evidence type="ECO:0000256" key="7">
    <source>
        <dbReference type="SAM" id="Phobius"/>
    </source>
</evidence>
<organism evidence="9 10">
    <name type="scientific">Platanthera guangdongensis</name>
    <dbReference type="NCBI Taxonomy" id="2320717"/>
    <lineage>
        <taxon>Eukaryota</taxon>
        <taxon>Viridiplantae</taxon>
        <taxon>Streptophyta</taxon>
        <taxon>Embryophyta</taxon>
        <taxon>Tracheophyta</taxon>
        <taxon>Spermatophyta</taxon>
        <taxon>Magnoliopsida</taxon>
        <taxon>Liliopsida</taxon>
        <taxon>Asparagales</taxon>
        <taxon>Orchidaceae</taxon>
        <taxon>Orchidoideae</taxon>
        <taxon>Orchideae</taxon>
        <taxon>Orchidinae</taxon>
        <taxon>Platanthera</taxon>
    </lineage>
</organism>
<feature type="region of interest" description="Disordered" evidence="6">
    <location>
        <begin position="505"/>
        <end position="529"/>
    </location>
</feature>
<keyword evidence="7" id="KW-1133">Transmembrane helix</keyword>
<protein>
    <submittedName>
        <fullName evidence="9">Trihelix transcription factor GT-2</fullName>
    </submittedName>
</protein>